<evidence type="ECO:0000313" key="2">
    <source>
        <dbReference type="Proteomes" id="UP001499854"/>
    </source>
</evidence>
<evidence type="ECO:0000313" key="1">
    <source>
        <dbReference type="EMBL" id="GAA2006682.1"/>
    </source>
</evidence>
<dbReference type="RefSeq" id="WP_344663032.1">
    <property type="nucleotide sequence ID" value="NZ_BAAAQM010000093.1"/>
</dbReference>
<protein>
    <recommendedName>
        <fullName evidence="3">H+transporting two-sector ATPase C (AC39) subunit</fullName>
    </recommendedName>
</protein>
<comment type="caution">
    <text evidence="1">The sequence shown here is derived from an EMBL/GenBank/DDBJ whole genome shotgun (WGS) entry which is preliminary data.</text>
</comment>
<dbReference type="EMBL" id="BAAAQM010000093">
    <property type="protein sequence ID" value="GAA2006682.1"/>
    <property type="molecule type" value="Genomic_DNA"/>
</dbReference>
<accession>A0ABP5ESS8</accession>
<keyword evidence="2" id="KW-1185">Reference proteome</keyword>
<evidence type="ECO:0008006" key="3">
    <source>
        <dbReference type="Google" id="ProtNLM"/>
    </source>
</evidence>
<name>A0ABP5ESS8_9ACTN</name>
<dbReference type="Proteomes" id="UP001499854">
    <property type="component" value="Unassembled WGS sequence"/>
</dbReference>
<sequence>MSAGWTAGAVRARAIARRRAGEATARRCATSDDTSEALRMLAGTTYGRRLHPGLSLEAAEHAIEMTLLWNLRVLAGWQPRAGARLLRIVVCGYEAADIVARMRELGGGEAGTPYELGALATAWPSVRRAATAAEVRRALAASPWGDPGAEDPATIAFFLQLSGALRLAALGPEAARWAAGDAAVAVAREVYLAGRRIDDAAARVAAKLLGSAPAKPQSWESYLQHLPHDARWALEGVSSPDELWRAEAACRLRKEADSRELLRRGGLGPGPVLAAAMLLCVDAWRVCAALEAAARSERAAEVFDAVA</sequence>
<organism evidence="1 2">
    <name type="scientific">Catenulispora subtropica</name>
    <dbReference type="NCBI Taxonomy" id="450798"/>
    <lineage>
        <taxon>Bacteria</taxon>
        <taxon>Bacillati</taxon>
        <taxon>Actinomycetota</taxon>
        <taxon>Actinomycetes</taxon>
        <taxon>Catenulisporales</taxon>
        <taxon>Catenulisporaceae</taxon>
        <taxon>Catenulispora</taxon>
    </lineage>
</organism>
<proteinExistence type="predicted"/>
<reference evidence="2" key="1">
    <citation type="journal article" date="2019" name="Int. J. Syst. Evol. Microbiol.">
        <title>The Global Catalogue of Microorganisms (GCM) 10K type strain sequencing project: providing services to taxonomists for standard genome sequencing and annotation.</title>
        <authorList>
            <consortium name="The Broad Institute Genomics Platform"/>
            <consortium name="The Broad Institute Genome Sequencing Center for Infectious Disease"/>
            <person name="Wu L."/>
            <person name="Ma J."/>
        </authorList>
    </citation>
    <scope>NUCLEOTIDE SEQUENCE [LARGE SCALE GENOMIC DNA]</scope>
    <source>
        <strain evidence="2">JCM 16013</strain>
    </source>
</reference>
<gene>
    <name evidence="1" type="ORF">GCM10009838_86210</name>
</gene>